<gene>
    <name evidence="1" type="ORF">GCM10010251_92920</name>
</gene>
<proteinExistence type="predicted"/>
<name>A0A918L034_9ACTN</name>
<dbReference type="Proteomes" id="UP000658320">
    <property type="component" value="Unassembled WGS sequence"/>
</dbReference>
<evidence type="ECO:0000313" key="2">
    <source>
        <dbReference type="Proteomes" id="UP000658320"/>
    </source>
</evidence>
<reference evidence="1" key="1">
    <citation type="journal article" date="2014" name="Int. J. Syst. Evol. Microbiol.">
        <title>Complete genome sequence of Corynebacterium casei LMG S-19264T (=DSM 44701T), isolated from a smear-ripened cheese.</title>
        <authorList>
            <consortium name="US DOE Joint Genome Institute (JGI-PGF)"/>
            <person name="Walter F."/>
            <person name="Albersmeier A."/>
            <person name="Kalinowski J."/>
            <person name="Ruckert C."/>
        </authorList>
    </citation>
    <scope>NUCLEOTIDE SEQUENCE</scope>
    <source>
        <strain evidence="1">JCM 4346</strain>
    </source>
</reference>
<dbReference type="RefSeq" id="WP_189944095.1">
    <property type="nucleotide sequence ID" value="NZ_BMSX01000041.1"/>
</dbReference>
<comment type="caution">
    <text evidence="1">The sequence shown here is derived from an EMBL/GenBank/DDBJ whole genome shotgun (WGS) entry which is preliminary data.</text>
</comment>
<organism evidence="1 2">
    <name type="scientific">Streptomyces aurantiogriseus</name>
    <dbReference type="NCBI Taxonomy" id="66870"/>
    <lineage>
        <taxon>Bacteria</taxon>
        <taxon>Bacillati</taxon>
        <taxon>Actinomycetota</taxon>
        <taxon>Actinomycetes</taxon>
        <taxon>Kitasatosporales</taxon>
        <taxon>Streptomycetaceae</taxon>
        <taxon>Streptomyces</taxon>
    </lineage>
</organism>
<reference evidence="1" key="2">
    <citation type="submission" date="2020-09" db="EMBL/GenBank/DDBJ databases">
        <authorList>
            <person name="Sun Q."/>
            <person name="Ohkuma M."/>
        </authorList>
    </citation>
    <scope>NUCLEOTIDE SEQUENCE</scope>
    <source>
        <strain evidence="1">JCM 4346</strain>
    </source>
</reference>
<accession>A0A918L034</accession>
<keyword evidence="2" id="KW-1185">Reference proteome</keyword>
<protein>
    <submittedName>
        <fullName evidence="1">Uncharacterized protein</fullName>
    </submittedName>
</protein>
<sequence length="957" mass="102096">MPSIAPLVAAIQRRLANLPGPMRASGEASNGEPVLVEIWVNGEWVDITSYVLVRDNSGRITITSGIRGGEGSETQAATAELQLENPDGRFTPRNPSGVWYGSIGRNTPIRVSVPDGNGGKSYRIWGEVSEWAPNWDSTGSDVWTDVSVNGIIQRLAQGPAPERSILYRAITDPLLDGLVAYWPCEDPTGSIELKSALTNGSSMTWTGNPSLAAYDGFGASDPLPTLTEASLVGGVAKYDTTGVTQYQMRFLLYTPPRGFSDLDCIARLQVQEVAAGVNLLNYFDIHYNNPAGGVGSYGGPGTLTIQVRDGDEAIFGSAASTTMDVRGRLLRVSLENSISGSTITSTLRVLDVNSGVTDSASITIGSTSLSRVLSMSLASATLSSTAGLTDGAAGHLMLQNTISSITDLGRAIQPTGEAAGRRIQRLCAEEGIPFEWVGDLDDTVAMGPQGKQNLLSLVQECVLADGGFLYETVERGLGYRPRASLYNQDPALVLDYTGYNLSEVPVPVEDDRYIQNRLTVTVGGVSETYEETTGALGTDRIGTYGETSGLTLNLASSDAATLRDHAAWRVHLGTVDEARYPKISINLAHPSITPEMKRAILALRLGDRMQITNMPSAWLPPDTVDQLILGREESLTHFQHRLSFICRPASPYSYIGVLDDADARIDIDTELYEAADASDTSLVVVPSVGEVSLWTKDSADWPFDVRLGGEVVRVTAVSDWLSDTFTRTESNGWGSADTGAAWSTSGGSASDYAVNGSAGVSTLSTVDESRRTSVTAAGPNFDLYCDVTTSALATGDSLYGGVTARMQDSSNMYQVRLAFTTSNTITVQLMRMVASTQTSLASYTLPDTHVAGQFVRVRFQGVGASFKAKAWMATAAVEPPEWHLTATDSSISAAHSFGTRSIRVTGNTNAASVAIQYDNYRVINPQTLTVTRSVNGVTKSHEAGTPVSLAYPTYIAL</sequence>
<dbReference type="AlphaFoldDB" id="A0A918L034"/>
<evidence type="ECO:0000313" key="1">
    <source>
        <dbReference type="EMBL" id="GGR61487.1"/>
    </source>
</evidence>
<dbReference type="EMBL" id="BMSX01000041">
    <property type="protein sequence ID" value="GGR61487.1"/>
    <property type="molecule type" value="Genomic_DNA"/>
</dbReference>